<sequence>MSSNGKSTSEKPKGIDADSSPGPIKPIGTPYVSSSHSIGDPHSKQAKGEVSVTSGLNKLNGKTSVSSGILSGVPKSKNPNEYHGTMDKLVLLVGSFPFLGRELGSRDRTRGSFLAGTRGSRSCLEAGGNGTGAPLRQDPVPLVLLAWIPFKSELILNPAGEVLARGIMEPLRLGSVDLRKKVETLLPLAPFLFPDRPFLS</sequence>
<dbReference type="Proteomes" id="UP000824890">
    <property type="component" value="Unassembled WGS sequence"/>
</dbReference>
<dbReference type="EMBL" id="JAGKQM010000616">
    <property type="protein sequence ID" value="KAH0854008.1"/>
    <property type="molecule type" value="Genomic_DNA"/>
</dbReference>
<name>A0ABQ7XFZ4_BRANA</name>
<feature type="region of interest" description="Disordered" evidence="1">
    <location>
        <begin position="1"/>
        <end position="50"/>
    </location>
</feature>
<organism evidence="2 3">
    <name type="scientific">Brassica napus</name>
    <name type="common">Rape</name>
    <dbReference type="NCBI Taxonomy" id="3708"/>
    <lineage>
        <taxon>Eukaryota</taxon>
        <taxon>Viridiplantae</taxon>
        <taxon>Streptophyta</taxon>
        <taxon>Embryophyta</taxon>
        <taxon>Tracheophyta</taxon>
        <taxon>Spermatophyta</taxon>
        <taxon>Magnoliopsida</taxon>
        <taxon>eudicotyledons</taxon>
        <taxon>Gunneridae</taxon>
        <taxon>Pentapetalae</taxon>
        <taxon>rosids</taxon>
        <taxon>malvids</taxon>
        <taxon>Brassicales</taxon>
        <taxon>Brassicaceae</taxon>
        <taxon>Brassiceae</taxon>
        <taxon>Brassica</taxon>
    </lineage>
</organism>
<evidence type="ECO:0000313" key="2">
    <source>
        <dbReference type="EMBL" id="KAH0854008.1"/>
    </source>
</evidence>
<gene>
    <name evidence="2" type="ORF">HID58_092698</name>
</gene>
<reference evidence="2 3" key="1">
    <citation type="submission" date="2021-05" db="EMBL/GenBank/DDBJ databases">
        <title>Genome Assembly of Synthetic Allotetraploid Brassica napus Reveals Homoeologous Exchanges between Subgenomes.</title>
        <authorList>
            <person name="Davis J.T."/>
        </authorList>
    </citation>
    <scope>NUCLEOTIDE SEQUENCE [LARGE SCALE GENOMIC DNA]</scope>
    <source>
        <strain evidence="3">cv. Da-Ae</strain>
        <tissue evidence="2">Seedling</tissue>
    </source>
</reference>
<evidence type="ECO:0000256" key="1">
    <source>
        <dbReference type="SAM" id="MobiDB-lite"/>
    </source>
</evidence>
<protein>
    <submittedName>
        <fullName evidence="2">Uncharacterized protein</fullName>
    </submittedName>
</protein>
<proteinExistence type="predicted"/>
<accession>A0ABQ7XFZ4</accession>
<comment type="caution">
    <text evidence="2">The sequence shown here is derived from an EMBL/GenBank/DDBJ whole genome shotgun (WGS) entry which is preliminary data.</text>
</comment>
<keyword evidence="3" id="KW-1185">Reference proteome</keyword>
<evidence type="ECO:0000313" key="3">
    <source>
        <dbReference type="Proteomes" id="UP000824890"/>
    </source>
</evidence>